<protein>
    <submittedName>
        <fullName evidence="1">Uncharacterized protein</fullName>
    </submittedName>
</protein>
<organism evidence="1">
    <name type="scientific">Siphoviridae sp. cttFh17</name>
    <dbReference type="NCBI Taxonomy" id="2826491"/>
    <lineage>
        <taxon>Viruses</taxon>
        <taxon>Duplodnaviria</taxon>
        <taxon>Heunggongvirae</taxon>
        <taxon>Uroviricota</taxon>
        <taxon>Caudoviricetes</taxon>
    </lineage>
</organism>
<dbReference type="EMBL" id="BK015176">
    <property type="protein sequence ID" value="DAD94515.1"/>
    <property type="molecule type" value="Genomic_DNA"/>
</dbReference>
<name>A0A8S5NKA2_9CAUD</name>
<proteinExistence type="predicted"/>
<sequence>MKLLSKTLSNSLLHHTILCVTIQVKRNKQLSVRRLSQY</sequence>
<evidence type="ECO:0000313" key="1">
    <source>
        <dbReference type="EMBL" id="DAD94515.1"/>
    </source>
</evidence>
<reference evidence="1" key="1">
    <citation type="journal article" date="2021" name="Proc. Natl. Acad. Sci. U.S.A.">
        <title>A Catalog of Tens of Thousands of Viruses from Human Metagenomes Reveals Hidden Associations with Chronic Diseases.</title>
        <authorList>
            <person name="Tisza M.J."/>
            <person name="Buck C.B."/>
        </authorList>
    </citation>
    <scope>NUCLEOTIDE SEQUENCE</scope>
    <source>
        <strain evidence="1">CttFh17</strain>
    </source>
</reference>
<accession>A0A8S5NKA2</accession>